<gene>
    <name evidence="9" type="ORF">A3B74_01090</name>
</gene>
<sequence length="414" mass="45927">MFSLRVPTIYLQKAEECAGSSRVLPFDFSRGINSLFILYSSGAELFSLLEILNFRVRHSTKNKSYENIGLVVFGILAYTRKEDLMALRVVATPANRELGAEVCQYLGIKMLHVEYSEFSDQEVNVKVRESCAGDIVAVIGGTHMPEKNAFYLGHTSLALRQARVRKVMNVIPYLFYARADKNDETESGVYGTALGAQFAINVICQGLPDEVLLMDIHAGQLQGFFPAHIRTQKLYAGIVSVPYIQDRLDRGNTVIASPDEGSFKRTLAYAKYLGLNEKHVAVFTKARKKANEVDPASVRVIGPALQGQKVWFIDDIVDTGGTIKYAACKADNEGAASVSLYATHPVLSGRAVQTLDESPLVEFVTTNSIPKKPEELRTERLKITVLSHGRLISEAIKRMYEEKPLNDLILSTQK</sequence>
<name>A0A1G2ATV5_9BACT</name>
<evidence type="ECO:0000313" key="10">
    <source>
        <dbReference type="Proteomes" id="UP000177165"/>
    </source>
</evidence>
<dbReference type="GO" id="GO:0005524">
    <property type="term" value="F:ATP binding"/>
    <property type="evidence" value="ECO:0007669"/>
    <property type="project" value="UniProtKB-KW"/>
</dbReference>
<evidence type="ECO:0000256" key="3">
    <source>
        <dbReference type="ARBA" id="ARBA00022727"/>
    </source>
</evidence>
<dbReference type="GO" id="GO:0004749">
    <property type="term" value="F:ribose phosphate diphosphokinase activity"/>
    <property type="evidence" value="ECO:0007669"/>
    <property type="project" value="UniProtKB-EC"/>
</dbReference>
<evidence type="ECO:0000256" key="2">
    <source>
        <dbReference type="ARBA" id="ARBA00022679"/>
    </source>
</evidence>
<evidence type="ECO:0000259" key="8">
    <source>
        <dbReference type="Pfam" id="PF13793"/>
    </source>
</evidence>
<evidence type="ECO:0000256" key="5">
    <source>
        <dbReference type="ARBA" id="ARBA00022777"/>
    </source>
</evidence>
<dbReference type="Pfam" id="PF14572">
    <property type="entry name" value="Pribosyl_synth"/>
    <property type="match status" value="1"/>
</dbReference>
<keyword evidence="4" id="KW-0547">Nucleotide-binding</keyword>
<dbReference type="EMBL" id="MHKB01000009">
    <property type="protein sequence ID" value="OGY79417.1"/>
    <property type="molecule type" value="Genomic_DNA"/>
</dbReference>
<keyword evidence="3" id="KW-0545">Nucleotide biosynthesis</keyword>
<comment type="catalytic activity">
    <reaction evidence="7">
        <text>D-ribose 5-phosphate + ATP = 5-phospho-alpha-D-ribose 1-diphosphate + AMP + H(+)</text>
        <dbReference type="Rhea" id="RHEA:15609"/>
        <dbReference type="ChEBI" id="CHEBI:15378"/>
        <dbReference type="ChEBI" id="CHEBI:30616"/>
        <dbReference type="ChEBI" id="CHEBI:58017"/>
        <dbReference type="ChEBI" id="CHEBI:78346"/>
        <dbReference type="ChEBI" id="CHEBI:456215"/>
        <dbReference type="EC" id="2.7.6.1"/>
    </reaction>
</comment>
<evidence type="ECO:0000256" key="4">
    <source>
        <dbReference type="ARBA" id="ARBA00022741"/>
    </source>
</evidence>
<dbReference type="GO" id="GO:0002189">
    <property type="term" value="C:ribose phosphate diphosphokinase complex"/>
    <property type="evidence" value="ECO:0007669"/>
    <property type="project" value="TreeGrafter"/>
</dbReference>
<dbReference type="Pfam" id="PF13793">
    <property type="entry name" value="Pribosyltran_N"/>
    <property type="match status" value="1"/>
</dbReference>
<dbReference type="GO" id="GO:0000287">
    <property type="term" value="F:magnesium ion binding"/>
    <property type="evidence" value="ECO:0007669"/>
    <property type="project" value="InterPro"/>
</dbReference>
<dbReference type="CDD" id="cd06223">
    <property type="entry name" value="PRTases_typeI"/>
    <property type="match status" value="1"/>
</dbReference>
<dbReference type="PANTHER" id="PTHR10210:SF32">
    <property type="entry name" value="RIBOSE-PHOSPHATE PYROPHOSPHOKINASE 2"/>
    <property type="match status" value="1"/>
</dbReference>
<dbReference type="InterPro" id="IPR005946">
    <property type="entry name" value="Rib-P_diPkinase"/>
</dbReference>
<keyword evidence="2" id="KW-0808">Transferase</keyword>
<dbReference type="EC" id="2.7.6.1" evidence="1"/>
<comment type="caution">
    <text evidence="9">The sequence shown here is derived from an EMBL/GenBank/DDBJ whole genome shotgun (WGS) entry which is preliminary data.</text>
</comment>
<dbReference type="SMART" id="SM01400">
    <property type="entry name" value="Pribosyltran_N"/>
    <property type="match status" value="1"/>
</dbReference>
<dbReference type="GO" id="GO:0006164">
    <property type="term" value="P:purine nucleotide biosynthetic process"/>
    <property type="evidence" value="ECO:0007669"/>
    <property type="project" value="TreeGrafter"/>
</dbReference>
<reference evidence="9 10" key="1">
    <citation type="journal article" date="2016" name="Nat. Commun.">
        <title>Thousands of microbial genomes shed light on interconnected biogeochemical processes in an aquifer system.</title>
        <authorList>
            <person name="Anantharaman K."/>
            <person name="Brown C.T."/>
            <person name="Hug L.A."/>
            <person name="Sharon I."/>
            <person name="Castelle C.J."/>
            <person name="Probst A.J."/>
            <person name="Thomas B.C."/>
            <person name="Singh A."/>
            <person name="Wilkins M.J."/>
            <person name="Karaoz U."/>
            <person name="Brodie E.L."/>
            <person name="Williams K.H."/>
            <person name="Hubbard S.S."/>
            <person name="Banfield J.F."/>
        </authorList>
    </citation>
    <scope>NUCLEOTIDE SEQUENCE [LARGE SCALE GENOMIC DNA]</scope>
</reference>
<dbReference type="Proteomes" id="UP000177165">
    <property type="component" value="Unassembled WGS sequence"/>
</dbReference>
<dbReference type="SUPFAM" id="SSF53271">
    <property type="entry name" value="PRTase-like"/>
    <property type="match status" value="2"/>
</dbReference>
<organism evidence="9 10">
    <name type="scientific">Candidatus Kerfeldbacteria bacterium RIFCSPHIGHO2_02_FULL_42_14</name>
    <dbReference type="NCBI Taxonomy" id="1798540"/>
    <lineage>
        <taxon>Bacteria</taxon>
        <taxon>Candidatus Kerfeldiibacteriota</taxon>
    </lineage>
</organism>
<dbReference type="InterPro" id="IPR000836">
    <property type="entry name" value="PRTase_dom"/>
</dbReference>
<proteinExistence type="predicted"/>
<dbReference type="STRING" id="1798540.A3B74_01090"/>
<dbReference type="InterPro" id="IPR029099">
    <property type="entry name" value="Pribosyltran_N"/>
</dbReference>
<dbReference type="InterPro" id="IPR029057">
    <property type="entry name" value="PRTase-like"/>
</dbReference>
<evidence type="ECO:0000256" key="7">
    <source>
        <dbReference type="ARBA" id="ARBA00049535"/>
    </source>
</evidence>
<protein>
    <recommendedName>
        <fullName evidence="1">ribose-phosphate diphosphokinase</fullName>
        <ecNumber evidence="1">2.7.6.1</ecNumber>
    </recommendedName>
</protein>
<dbReference type="NCBIfam" id="TIGR01251">
    <property type="entry name" value="ribP_PPkin"/>
    <property type="match status" value="1"/>
</dbReference>
<keyword evidence="6" id="KW-0067">ATP-binding</keyword>
<dbReference type="GO" id="GO:0005737">
    <property type="term" value="C:cytoplasm"/>
    <property type="evidence" value="ECO:0007669"/>
    <property type="project" value="TreeGrafter"/>
</dbReference>
<accession>A0A1G2ATV5</accession>
<dbReference type="FunFam" id="3.40.50.2020:FF:000014">
    <property type="entry name" value="Ribose-phosphate pyrophosphokinase 1"/>
    <property type="match status" value="1"/>
</dbReference>
<dbReference type="GO" id="GO:0006015">
    <property type="term" value="P:5-phosphoribose 1-diphosphate biosynthetic process"/>
    <property type="evidence" value="ECO:0007669"/>
    <property type="project" value="TreeGrafter"/>
</dbReference>
<feature type="domain" description="Ribose-phosphate pyrophosphokinase N-terminal" evidence="8">
    <location>
        <begin position="88"/>
        <end position="185"/>
    </location>
</feature>
<dbReference type="GO" id="GO:0016301">
    <property type="term" value="F:kinase activity"/>
    <property type="evidence" value="ECO:0007669"/>
    <property type="project" value="UniProtKB-KW"/>
</dbReference>
<dbReference type="Gene3D" id="3.40.50.2020">
    <property type="match status" value="2"/>
</dbReference>
<dbReference type="AlphaFoldDB" id="A0A1G2ATV5"/>
<evidence type="ECO:0000256" key="1">
    <source>
        <dbReference type="ARBA" id="ARBA00013247"/>
    </source>
</evidence>
<dbReference type="PANTHER" id="PTHR10210">
    <property type="entry name" value="RIBOSE-PHOSPHATE DIPHOSPHOKINASE FAMILY MEMBER"/>
    <property type="match status" value="1"/>
</dbReference>
<evidence type="ECO:0000256" key="6">
    <source>
        <dbReference type="ARBA" id="ARBA00022840"/>
    </source>
</evidence>
<keyword evidence="5" id="KW-0418">Kinase</keyword>
<evidence type="ECO:0000313" key="9">
    <source>
        <dbReference type="EMBL" id="OGY79417.1"/>
    </source>
</evidence>